<dbReference type="EMBL" id="JAYKXP010000035">
    <property type="protein sequence ID" value="KAK7040944.1"/>
    <property type="molecule type" value="Genomic_DNA"/>
</dbReference>
<sequence>MSSTLSLAFRKDRSAFHLPSLNTGEGDTPIKYHPAPSRNEIAVVQPVLVKHVEGELLTAVAFIPRHLITSTKNGHLKLWIRPLVLRTLKGKRSPQQHGSAPKVIDVN</sequence>
<name>A0AAW0CP66_9AGAR</name>
<evidence type="ECO:0000313" key="2">
    <source>
        <dbReference type="Proteomes" id="UP001383192"/>
    </source>
</evidence>
<reference evidence="1 2" key="1">
    <citation type="submission" date="2024-01" db="EMBL/GenBank/DDBJ databases">
        <title>A draft genome for a cacao thread blight-causing isolate of Paramarasmius palmivorus.</title>
        <authorList>
            <person name="Baruah I.K."/>
            <person name="Bukari Y."/>
            <person name="Amoako-Attah I."/>
            <person name="Meinhardt L.W."/>
            <person name="Bailey B.A."/>
            <person name="Cohen S.P."/>
        </authorList>
    </citation>
    <scope>NUCLEOTIDE SEQUENCE [LARGE SCALE GENOMIC DNA]</scope>
    <source>
        <strain evidence="1 2">GH-12</strain>
    </source>
</reference>
<proteinExistence type="predicted"/>
<protein>
    <submittedName>
        <fullName evidence="1">Uncharacterized protein</fullName>
    </submittedName>
</protein>
<accession>A0AAW0CP66</accession>
<dbReference type="Proteomes" id="UP001383192">
    <property type="component" value="Unassembled WGS sequence"/>
</dbReference>
<comment type="caution">
    <text evidence="1">The sequence shown here is derived from an EMBL/GenBank/DDBJ whole genome shotgun (WGS) entry which is preliminary data.</text>
</comment>
<dbReference type="AlphaFoldDB" id="A0AAW0CP66"/>
<evidence type="ECO:0000313" key="1">
    <source>
        <dbReference type="EMBL" id="KAK7040944.1"/>
    </source>
</evidence>
<gene>
    <name evidence="1" type="ORF">VNI00_009540</name>
</gene>
<organism evidence="1 2">
    <name type="scientific">Paramarasmius palmivorus</name>
    <dbReference type="NCBI Taxonomy" id="297713"/>
    <lineage>
        <taxon>Eukaryota</taxon>
        <taxon>Fungi</taxon>
        <taxon>Dikarya</taxon>
        <taxon>Basidiomycota</taxon>
        <taxon>Agaricomycotina</taxon>
        <taxon>Agaricomycetes</taxon>
        <taxon>Agaricomycetidae</taxon>
        <taxon>Agaricales</taxon>
        <taxon>Marasmiineae</taxon>
        <taxon>Marasmiaceae</taxon>
        <taxon>Paramarasmius</taxon>
    </lineage>
</organism>
<keyword evidence="2" id="KW-1185">Reference proteome</keyword>